<evidence type="ECO:0000313" key="3">
    <source>
        <dbReference type="Proteomes" id="UP001291623"/>
    </source>
</evidence>
<comment type="caution">
    <text evidence="2">The sequence shown here is derived from an EMBL/GenBank/DDBJ whole genome shotgun (WGS) entry which is preliminary data.</text>
</comment>
<name>A0AAE1S4P4_9SOLA</name>
<evidence type="ECO:0000256" key="1">
    <source>
        <dbReference type="SAM" id="MobiDB-lite"/>
    </source>
</evidence>
<proteinExistence type="predicted"/>
<feature type="region of interest" description="Disordered" evidence="1">
    <location>
        <begin position="262"/>
        <end position="281"/>
    </location>
</feature>
<reference evidence="2" key="1">
    <citation type="submission" date="2023-12" db="EMBL/GenBank/DDBJ databases">
        <title>Genome assembly of Anisodus tanguticus.</title>
        <authorList>
            <person name="Wang Y.-J."/>
        </authorList>
    </citation>
    <scope>NUCLEOTIDE SEQUENCE</scope>
    <source>
        <strain evidence="2">KB-2021</strain>
        <tissue evidence="2">Leaf</tissue>
    </source>
</reference>
<dbReference type="AlphaFoldDB" id="A0AAE1S4P4"/>
<evidence type="ECO:0000313" key="2">
    <source>
        <dbReference type="EMBL" id="KAK4362703.1"/>
    </source>
</evidence>
<keyword evidence="3" id="KW-1185">Reference proteome</keyword>
<dbReference type="Proteomes" id="UP001291623">
    <property type="component" value="Unassembled WGS sequence"/>
</dbReference>
<organism evidence="2 3">
    <name type="scientific">Anisodus tanguticus</name>
    <dbReference type="NCBI Taxonomy" id="243964"/>
    <lineage>
        <taxon>Eukaryota</taxon>
        <taxon>Viridiplantae</taxon>
        <taxon>Streptophyta</taxon>
        <taxon>Embryophyta</taxon>
        <taxon>Tracheophyta</taxon>
        <taxon>Spermatophyta</taxon>
        <taxon>Magnoliopsida</taxon>
        <taxon>eudicotyledons</taxon>
        <taxon>Gunneridae</taxon>
        <taxon>Pentapetalae</taxon>
        <taxon>asterids</taxon>
        <taxon>lamiids</taxon>
        <taxon>Solanales</taxon>
        <taxon>Solanaceae</taxon>
        <taxon>Solanoideae</taxon>
        <taxon>Hyoscyameae</taxon>
        <taxon>Anisodus</taxon>
    </lineage>
</organism>
<dbReference type="EMBL" id="JAVYJV010000009">
    <property type="protein sequence ID" value="KAK4362703.1"/>
    <property type="molecule type" value="Genomic_DNA"/>
</dbReference>
<gene>
    <name evidence="2" type="ORF">RND71_017944</name>
</gene>
<sequence length="281" mass="32762">MYSSFSHIPHESIYVESHEIWSCDEHESSGYALCGEYDREGSGLECEPCEEFSRGYSRASPRDTSYTKRDGISVWVGGGKSRPRRKRECTFPTSRSTMSYVPYPNTNVSCSQYGYDVEGRRETSIGMGSRGNPMYQEGIDPKRRTIKTKVNVCVCSRFSLVLDDDCYTNFITPHVVEWLRIRCVMRRYPYYDEGGYWVDRKVKVFITHGEYQEEIWCEVLPMDTCHICLGYPWFQEHRIPYMQEYKYVVDKKRSFLFPPIPPKEEASASEPLPRVSGFDLS</sequence>
<accession>A0AAE1S4P4</accession>
<protein>
    <submittedName>
        <fullName evidence="2">Uncharacterized protein</fullName>
    </submittedName>
</protein>